<organism evidence="3 4">
    <name type="scientific">Nocardia terpenica</name>
    <dbReference type="NCBI Taxonomy" id="455432"/>
    <lineage>
        <taxon>Bacteria</taxon>
        <taxon>Bacillati</taxon>
        <taxon>Actinomycetota</taxon>
        <taxon>Actinomycetes</taxon>
        <taxon>Mycobacteriales</taxon>
        <taxon>Nocardiaceae</taxon>
        <taxon>Nocardia</taxon>
    </lineage>
</organism>
<dbReference type="KEGG" id="ntp:CRH09_11820"/>
<name>A0A291RGT1_9NOCA</name>
<feature type="domain" description="Rv3651-like N-terminal" evidence="1">
    <location>
        <begin position="6"/>
        <end position="99"/>
    </location>
</feature>
<reference evidence="3 4" key="1">
    <citation type="submission" date="2017-10" db="EMBL/GenBank/DDBJ databases">
        <title>Comparative genomics between pathogenic Norcardia.</title>
        <authorList>
            <person name="Zeng L."/>
        </authorList>
    </citation>
    <scope>NUCLEOTIDE SEQUENCE [LARGE SCALE GENOMIC DNA]</scope>
    <source>
        <strain evidence="3 4">NC_YFY_NT001</strain>
    </source>
</reference>
<dbReference type="Pfam" id="PF21043">
    <property type="entry name" value="Rv3651-like_C"/>
    <property type="match status" value="1"/>
</dbReference>
<evidence type="ECO:0000259" key="2">
    <source>
        <dbReference type="Pfam" id="PF21043"/>
    </source>
</evidence>
<dbReference type="InterPro" id="IPR041458">
    <property type="entry name" value="Rv3651-like_N"/>
</dbReference>
<evidence type="ECO:0000259" key="1">
    <source>
        <dbReference type="Pfam" id="PF18007"/>
    </source>
</evidence>
<feature type="domain" description="Rv3651-like C-terminal" evidence="2">
    <location>
        <begin position="229"/>
        <end position="337"/>
    </location>
</feature>
<dbReference type="InterPro" id="IPR048578">
    <property type="entry name" value="Rv3651-like_C"/>
</dbReference>
<protein>
    <submittedName>
        <fullName evidence="3">Uncharacterized protein</fullName>
    </submittedName>
</protein>
<evidence type="ECO:0000313" key="4">
    <source>
        <dbReference type="Proteomes" id="UP000221961"/>
    </source>
</evidence>
<dbReference type="AlphaFoldDB" id="A0A291RGT1"/>
<proteinExistence type="predicted"/>
<dbReference type="Proteomes" id="UP000221961">
    <property type="component" value="Chromosome"/>
</dbReference>
<dbReference type="Gene3D" id="3.30.450.20">
    <property type="entry name" value="PAS domain"/>
    <property type="match status" value="1"/>
</dbReference>
<dbReference type="Pfam" id="PF18007">
    <property type="entry name" value="Rv3651-like_N"/>
    <property type="match status" value="1"/>
</dbReference>
<evidence type="ECO:0000313" key="3">
    <source>
        <dbReference type="EMBL" id="ATL66793.1"/>
    </source>
</evidence>
<accession>A0A291RGT1</accession>
<sequence length="349" mass="38432">MSVATKWLLLEMFEGRRPTVIAVGRSPKKFLPLDRIINHRLTLSEAKAAIAEAAASYRQVDRISSDGSRRTVVVPLPISRQRLHGVMLWSGPPSDALPPRDRAGAWYFNITTGTSTRSDDLLDLMGFSPEEYDAVREHSIAAVFADPLTPNYSEQGTALARIVRAEQGQETQQVWTIRRPDGELRAAHFSCRMVHEPGPDGDIQRLLRGITHDIGPATETPVAPPPTILEHRVLEASADDGEYRVIMNTRTLQMLRWIGPPMPGIAWEALEGEPSPAIHPDDIAVARVMSDGLREGRTAGRVRVRALDGSWTALDTKAVLMLLDQSTTAALVTIRLAEPNGSDAPETYF</sequence>
<dbReference type="EMBL" id="CP023778">
    <property type="protein sequence ID" value="ATL66793.1"/>
    <property type="molecule type" value="Genomic_DNA"/>
</dbReference>
<gene>
    <name evidence="3" type="ORF">CRH09_11820</name>
</gene>